<evidence type="ECO:0000313" key="3">
    <source>
        <dbReference type="EMBL" id="RFB04273.1"/>
    </source>
</evidence>
<dbReference type="RefSeq" id="WP_116390901.1">
    <property type="nucleotide sequence ID" value="NZ_QUQO01000001.1"/>
</dbReference>
<dbReference type="AlphaFoldDB" id="A0A371RFQ1"/>
<sequence length="148" mass="15928">MKGRRNQAAGISDIFQSDTARPTRQKTKRPAPLSIRVSEAERVWLNEQAAGGSISAFVKQRIFRGSSIAPAARSGGTRIDDTTAAKILAALGQSRIASNLNQIAKAVNLGTLPMNEETERDIREACAAVIQVKAVLMACLRTSPEVRL</sequence>
<reference evidence="3 4" key="1">
    <citation type="submission" date="2018-08" db="EMBL/GenBank/DDBJ databases">
        <title>Parvularcula sp. SM1705, isolated from surface water of the South Sea China.</title>
        <authorList>
            <person name="Sun L."/>
        </authorList>
    </citation>
    <scope>NUCLEOTIDE SEQUENCE [LARGE SCALE GENOMIC DNA]</scope>
    <source>
        <strain evidence="3 4">SM1705</strain>
    </source>
</reference>
<dbReference type="InterPro" id="IPR008687">
    <property type="entry name" value="MobC"/>
</dbReference>
<dbReference type="EMBL" id="QUQO01000001">
    <property type="protein sequence ID" value="RFB04273.1"/>
    <property type="molecule type" value="Genomic_DNA"/>
</dbReference>
<dbReference type="OrthoDB" id="8548224at2"/>
<evidence type="ECO:0000256" key="1">
    <source>
        <dbReference type="SAM" id="MobiDB-lite"/>
    </source>
</evidence>
<evidence type="ECO:0000313" key="4">
    <source>
        <dbReference type="Proteomes" id="UP000264589"/>
    </source>
</evidence>
<accession>A0A371RFQ1</accession>
<comment type="caution">
    <text evidence="3">The sequence shown here is derived from an EMBL/GenBank/DDBJ whole genome shotgun (WGS) entry which is preliminary data.</text>
</comment>
<organism evidence="3 4">
    <name type="scientific">Parvularcula marina</name>
    <dbReference type="NCBI Taxonomy" id="2292771"/>
    <lineage>
        <taxon>Bacteria</taxon>
        <taxon>Pseudomonadati</taxon>
        <taxon>Pseudomonadota</taxon>
        <taxon>Alphaproteobacteria</taxon>
        <taxon>Parvularculales</taxon>
        <taxon>Parvularculaceae</taxon>
        <taxon>Parvularcula</taxon>
    </lineage>
</organism>
<name>A0A371RFQ1_9PROT</name>
<dbReference type="Pfam" id="PF05713">
    <property type="entry name" value="MobC"/>
    <property type="match status" value="1"/>
</dbReference>
<evidence type="ECO:0000259" key="2">
    <source>
        <dbReference type="Pfam" id="PF05713"/>
    </source>
</evidence>
<gene>
    <name evidence="3" type="primary">mobC</name>
    <name evidence="3" type="ORF">DX908_02615</name>
</gene>
<feature type="domain" description="Bacterial mobilisation" evidence="2">
    <location>
        <begin position="94"/>
        <end position="114"/>
    </location>
</feature>
<feature type="region of interest" description="Disordered" evidence="1">
    <location>
        <begin position="1"/>
        <end position="32"/>
    </location>
</feature>
<dbReference type="Proteomes" id="UP000264589">
    <property type="component" value="Unassembled WGS sequence"/>
</dbReference>
<dbReference type="InParanoid" id="A0A371RFQ1"/>
<keyword evidence="4" id="KW-1185">Reference proteome</keyword>
<protein>
    <submittedName>
        <fullName evidence="3">Plasmid mobilization relaxosome protein MobC</fullName>
    </submittedName>
</protein>
<proteinExistence type="predicted"/>